<dbReference type="GO" id="GO:0005869">
    <property type="term" value="C:dynactin complex"/>
    <property type="evidence" value="ECO:0007669"/>
    <property type="project" value="InterPro"/>
</dbReference>
<proteinExistence type="inferred from homology"/>
<comment type="function">
    <text evidence="6">Part of the dynactin complex that activates the molecular motor dynein for ultra-processive transport along microtubules.</text>
</comment>
<protein>
    <recommendedName>
        <fullName evidence="3">Dynactin subunit 6</fullName>
    </recommendedName>
</protein>
<comment type="similarity">
    <text evidence="2">Belongs to the dynactin subunits 5/6 family. Dynactin subunit 6 subfamily.</text>
</comment>
<dbReference type="GO" id="GO:0070840">
    <property type="term" value="F:dynein complex binding"/>
    <property type="evidence" value="ECO:0007669"/>
    <property type="project" value="TreeGrafter"/>
</dbReference>
<evidence type="ECO:0000256" key="5">
    <source>
        <dbReference type="ARBA" id="ARBA00023212"/>
    </source>
</evidence>
<keyword evidence="5" id="KW-0206">Cytoskeleton</keyword>
<accession>A0A8K0PE20</accession>
<comment type="caution">
    <text evidence="7">The sequence shown here is derived from an EMBL/GenBank/DDBJ whole genome shotgun (WGS) entry which is preliminary data.</text>
</comment>
<evidence type="ECO:0000313" key="8">
    <source>
        <dbReference type="Proteomes" id="UP000809789"/>
    </source>
</evidence>
<keyword evidence="4" id="KW-0963">Cytoplasm</keyword>
<evidence type="ECO:0000256" key="6">
    <source>
        <dbReference type="ARBA" id="ARBA00034687"/>
    </source>
</evidence>
<comment type="subcellular location">
    <subcellularLocation>
        <location evidence="1">Cytoplasm</location>
        <location evidence="1">Cytoskeleton</location>
    </subcellularLocation>
</comment>
<name>A0A8K0PE20_9PEZI</name>
<dbReference type="Gene3D" id="2.160.10.10">
    <property type="entry name" value="Hexapeptide repeat proteins"/>
    <property type="match status" value="1"/>
</dbReference>
<keyword evidence="8" id="KW-1185">Reference proteome</keyword>
<evidence type="ECO:0000313" key="7">
    <source>
        <dbReference type="EMBL" id="KAG8626311.1"/>
    </source>
</evidence>
<dbReference type="SUPFAM" id="SSF51161">
    <property type="entry name" value="Trimeric LpxA-like enzymes"/>
    <property type="match status" value="1"/>
</dbReference>
<dbReference type="OrthoDB" id="2355at2759"/>
<evidence type="ECO:0000256" key="4">
    <source>
        <dbReference type="ARBA" id="ARBA00022490"/>
    </source>
</evidence>
<dbReference type="AlphaFoldDB" id="A0A8K0PE20"/>
<dbReference type="PANTHER" id="PTHR13072:SF0">
    <property type="entry name" value="DYNACTIN SUBUNIT 6"/>
    <property type="match status" value="1"/>
</dbReference>
<dbReference type="PANTHER" id="PTHR13072">
    <property type="entry name" value="DYNACTIN 6"/>
    <property type="match status" value="1"/>
</dbReference>
<evidence type="ECO:0000256" key="1">
    <source>
        <dbReference type="ARBA" id="ARBA00004245"/>
    </source>
</evidence>
<dbReference type="InterPro" id="IPR027777">
    <property type="entry name" value="DCTN6"/>
</dbReference>
<dbReference type="InterPro" id="IPR011004">
    <property type="entry name" value="Trimer_LpxA-like_sf"/>
</dbReference>
<sequence length="190" mass="20386">MSSRPSRPTSVAAPPPVVSKPPCKIDPTAIISDKAVLVGTHPIIIGSRTVLHPYAKLDSTNGPITLGSNCIISERANVEAQNDVKVDDHVSIETGALVRSSRIGQCCTISAYAILQTGTQLGQFCKITPKCTLLSGTVLPDFTVVLDKGRQRIDTTTSSRRDIQDLKIKGQAMHVDTLKRLIPSSMAKWA</sequence>
<dbReference type="EMBL" id="JAESVG020000006">
    <property type="protein sequence ID" value="KAG8626311.1"/>
    <property type="molecule type" value="Genomic_DNA"/>
</dbReference>
<dbReference type="GO" id="GO:0007052">
    <property type="term" value="P:mitotic spindle organization"/>
    <property type="evidence" value="ECO:0007669"/>
    <property type="project" value="TreeGrafter"/>
</dbReference>
<evidence type="ECO:0000256" key="2">
    <source>
        <dbReference type="ARBA" id="ARBA00007719"/>
    </source>
</evidence>
<gene>
    <name evidence="7" type="ORF">KVT40_005256</name>
</gene>
<evidence type="ECO:0000256" key="3">
    <source>
        <dbReference type="ARBA" id="ARBA00016573"/>
    </source>
</evidence>
<dbReference type="Proteomes" id="UP000809789">
    <property type="component" value="Unassembled WGS sequence"/>
</dbReference>
<reference evidence="7" key="1">
    <citation type="submission" date="2021-07" db="EMBL/GenBank/DDBJ databases">
        <title>Elsinoe batatas strain:CRI-CJ2 Genome sequencing and assembly.</title>
        <authorList>
            <person name="Huang L."/>
        </authorList>
    </citation>
    <scope>NUCLEOTIDE SEQUENCE</scope>
    <source>
        <strain evidence="7">CRI-CJ2</strain>
    </source>
</reference>
<organism evidence="7 8">
    <name type="scientific">Elsinoe batatas</name>
    <dbReference type="NCBI Taxonomy" id="2601811"/>
    <lineage>
        <taxon>Eukaryota</taxon>
        <taxon>Fungi</taxon>
        <taxon>Dikarya</taxon>
        <taxon>Ascomycota</taxon>
        <taxon>Pezizomycotina</taxon>
        <taxon>Dothideomycetes</taxon>
        <taxon>Dothideomycetidae</taxon>
        <taxon>Myriangiales</taxon>
        <taxon>Elsinoaceae</taxon>
        <taxon>Elsinoe</taxon>
    </lineage>
</organism>